<comment type="caution">
    <text evidence="2">The sequence shown here is derived from an EMBL/GenBank/DDBJ whole genome shotgun (WGS) entry which is preliminary data.</text>
</comment>
<dbReference type="OrthoDB" id="7813325at2"/>
<feature type="transmembrane region" description="Helical" evidence="1">
    <location>
        <begin position="199"/>
        <end position="227"/>
    </location>
</feature>
<feature type="transmembrane region" description="Helical" evidence="1">
    <location>
        <begin position="169"/>
        <end position="187"/>
    </location>
</feature>
<feature type="transmembrane region" description="Helical" evidence="1">
    <location>
        <begin position="317"/>
        <end position="336"/>
    </location>
</feature>
<evidence type="ECO:0008006" key="4">
    <source>
        <dbReference type="Google" id="ProtNLM"/>
    </source>
</evidence>
<feature type="transmembrane region" description="Helical" evidence="1">
    <location>
        <begin position="95"/>
        <end position="114"/>
    </location>
</feature>
<reference evidence="3" key="1">
    <citation type="submission" date="2016-01" db="EMBL/GenBank/DDBJ databases">
        <title>Draft genome sequence of Thermodesulfovibrio aggregans strain TGE-P1.</title>
        <authorList>
            <person name="Sekiguchi Y."/>
            <person name="Ohashi A."/>
            <person name="Matsuura N."/>
            <person name="Tourlousse M.D."/>
        </authorList>
    </citation>
    <scope>NUCLEOTIDE SEQUENCE [LARGE SCALE GENOMIC DNA]</scope>
    <source>
        <strain evidence="3">TGE-P1</strain>
    </source>
</reference>
<dbReference type="AlphaFoldDB" id="A0A0U9HN92"/>
<feature type="transmembrane region" description="Helical" evidence="1">
    <location>
        <begin position="367"/>
        <end position="382"/>
    </location>
</feature>
<evidence type="ECO:0000313" key="3">
    <source>
        <dbReference type="Proteomes" id="UP000054976"/>
    </source>
</evidence>
<dbReference type="STRING" id="86166.TAGGR_1719"/>
<dbReference type="InterPro" id="IPR051533">
    <property type="entry name" value="WaaL-like"/>
</dbReference>
<feature type="transmembrane region" description="Helical" evidence="1">
    <location>
        <begin position="343"/>
        <end position="361"/>
    </location>
</feature>
<feature type="transmembrane region" description="Helical" evidence="1">
    <location>
        <begin position="28"/>
        <end position="45"/>
    </location>
</feature>
<keyword evidence="1" id="KW-0472">Membrane</keyword>
<gene>
    <name evidence="2" type="ORF">TAGGR_1719</name>
</gene>
<name>A0A0U9HN92_9BACT</name>
<dbReference type="PANTHER" id="PTHR37422">
    <property type="entry name" value="TEICHURONIC ACID BIOSYNTHESIS PROTEIN TUAE"/>
    <property type="match status" value="1"/>
</dbReference>
<proteinExistence type="predicted"/>
<feature type="transmembrane region" description="Helical" evidence="1">
    <location>
        <begin position="65"/>
        <end position="89"/>
    </location>
</feature>
<feature type="transmembrane region" description="Helical" evidence="1">
    <location>
        <begin position="274"/>
        <end position="297"/>
    </location>
</feature>
<dbReference type="EMBL" id="BCNO01000001">
    <property type="protein sequence ID" value="GAQ94535.1"/>
    <property type="molecule type" value="Genomic_DNA"/>
</dbReference>
<sequence>MKTEILLSIVLGIAIGTASLTNLRIYDVIGLSEFLLLLIVIYLILNYGKTLFSFKINSIKGLIKVILFLNIFFISPFITFLNFFALHMQKSEPKYLISFMMGWIIMFGIYNLLVKNKVNMEKIVMISSIIFILLNFIAFIFFYDISLYGGESIYVEQRLKGFSKNPNQMAFYSSVMIIFIFMFVNSLTIVHKIFLILPIIYIGFLSGSDAFVISLIISSLFFGLLYLIKKFKFGLLLVISLTFLIFSFSFYIICCQLEIFKLILYKIDKDGLRVALLVNGIKSILYYPFTGLGPGSYSGISSPFEGMEIHNSFLDFASQYGIVSLLSIITVFFLSLKKEIEKNNYLNASMIIFFLTMNLFHNFSRHFVFWLFIGIFYFRAFYEKETANYLKKDNINV</sequence>
<feature type="transmembrane region" description="Helical" evidence="1">
    <location>
        <begin position="126"/>
        <end position="149"/>
    </location>
</feature>
<dbReference type="Proteomes" id="UP000054976">
    <property type="component" value="Unassembled WGS sequence"/>
</dbReference>
<keyword evidence="3" id="KW-1185">Reference proteome</keyword>
<keyword evidence="1" id="KW-0812">Transmembrane</keyword>
<evidence type="ECO:0000313" key="2">
    <source>
        <dbReference type="EMBL" id="GAQ94535.1"/>
    </source>
</evidence>
<feature type="transmembrane region" description="Helical" evidence="1">
    <location>
        <begin position="233"/>
        <end position="253"/>
    </location>
</feature>
<accession>A0A0U9HN92</accession>
<dbReference type="PANTHER" id="PTHR37422:SF17">
    <property type="entry name" value="O-ANTIGEN LIGASE"/>
    <property type="match status" value="1"/>
</dbReference>
<organism evidence="2 3">
    <name type="scientific">Thermodesulfovibrio aggregans</name>
    <dbReference type="NCBI Taxonomy" id="86166"/>
    <lineage>
        <taxon>Bacteria</taxon>
        <taxon>Pseudomonadati</taxon>
        <taxon>Nitrospirota</taxon>
        <taxon>Thermodesulfovibrionia</taxon>
        <taxon>Thermodesulfovibrionales</taxon>
        <taxon>Thermodesulfovibrionaceae</taxon>
        <taxon>Thermodesulfovibrio</taxon>
    </lineage>
</organism>
<evidence type="ECO:0000256" key="1">
    <source>
        <dbReference type="SAM" id="Phobius"/>
    </source>
</evidence>
<dbReference type="RefSeq" id="WP_059175980.1">
    <property type="nucleotide sequence ID" value="NZ_BCNO01000001.1"/>
</dbReference>
<protein>
    <recommendedName>
        <fullName evidence="4">O-antigen ligase domain-containing protein</fullName>
    </recommendedName>
</protein>
<keyword evidence="1" id="KW-1133">Transmembrane helix</keyword>